<proteinExistence type="predicted"/>
<organism evidence="1 2">
    <name type="scientific">Coemansia nantahalensis</name>
    <dbReference type="NCBI Taxonomy" id="2789366"/>
    <lineage>
        <taxon>Eukaryota</taxon>
        <taxon>Fungi</taxon>
        <taxon>Fungi incertae sedis</taxon>
        <taxon>Zoopagomycota</taxon>
        <taxon>Kickxellomycotina</taxon>
        <taxon>Kickxellomycetes</taxon>
        <taxon>Kickxellales</taxon>
        <taxon>Kickxellaceae</taxon>
        <taxon>Coemansia</taxon>
    </lineage>
</organism>
<evidence type="ECO:0000313" key="2">
    <source>
        <dbReference type="Proteomes" id="UP001140234"/>
    </source>
</evidence>
<name>A0ACC1JR99_9FUNG</name>
<keyword evidence="2" id="KW-1185">Reference proteome</keyword>
<feature type="non-terminal residue" evidence="1">
    <location>
        <position position="149"/>
    </location>
</feature>
<accession>A0ACC1JR99</accession>
<comment type="caution">
    <text evidence="1">The sequence shown here is derived from an EMBL/GenBank/DDBJ whole genome shotgun (WGS) entry which is preliminary data.</text>
</comment>
<protein>
    <submittedName>
        <fullName evidence="1">Uncharacterized protein</fullName>
    </submittedName>
</protein>
<dbReference type="Proteomes" id="UP001140234">
    <property type="component" value="Unassembled WGS sequence"/>
</dbReference>
<dbReference type="EMBL" id="JANBUJ010001901">
    <property type="protein sequence ID" value="KAJ2765772.1"/>
    <property type="molecule type" value="Genomic_DNA"/>
</dbReference>
<gene>
    <name evidence="1" type="ORF">IWQ57_004646</name>
</gene>
<reference evidence="1" key="1">
    <citation type="submission" date="2022-07" db="EMBL/GenBank/DDBJ databases">
        <title>Phylogenomic reconstructions and comparative analyses of Kickxellomycotina fungi.</title>
        <authorList>
            <person name="Reynolds N.K."/>
            <person name="Stajich J.E."/>
            <person name="Barry K."/>
            <person name="Grigoriev I.V."/>
            <person name="Crous P."/>
            <person name="Smith M.E."/>
        </authorList>
    </citation>
    <scope>NUCLEOTIDE SEQUENCE</scope>
    <source>
        <strain evidence="1">CBS 109366</strain>
    </source>
</reference>
<evidence type="ECO:0000313" key="1">
    <source>
        <dbReference type="EMBL" id="KAJ2765772.1"/>
    </source>
</evidence>
<sequence length="149" mass="15776">MASRIAEAFAKAAREERPAFVAYVVAGYPSVDEAVDILLELEKGGVDAIELGIPFTDPLADGPTIQAAHLVSLANGVDIDLALQLVAEARARGLQIPVLFMGYYNPIMQYGEKQVVDRCAEAGIDGYIVVDLPPEEAVSFRGLCAAAGL</sequence>